<sequence length="377" mass="41482">MAWTKQLYILFPLISPYIATAAPASAHDAAHGLRVKTSSGYLQGFINETAPSVRQFLGVPYAEPPVGKLRFEAPQLVSPKRRSETVNASAWAPSCFQSLSSNPTVYTEEVPQFLINGGQSEDCLYLNVWAPMVENIPEGEKLPVFVYIPGGGFTSGGADSTYKVPDKWIQRTQSHIVVVLNYRLNVFGYPNAPGLKNPNVGLLDQRAAVEWTYNNIAAFGGDPSRITLWGQSAGSASVSAYGYAWPKDPIVTGLISDSGVASLLYSEDYEHSNFTALASLVGYDNTQHKDIVDYMRHVPAERLQNAMYKTSLNASLAQYNFIPLADNVTFFNDLADRADKGLLAEIIQTGSEQPRPCGRDNAWLYTYHHQASSIDRR</sequence>
<protein>
    <recommendedName>
        <fullName evidence="3">Carboxylic ester hydrolase</fullName>
        <ecNumber evidence="3">3.1.1.-</ecNumber>
    </recommendedName>
</protein>
<feature type="signal peptide" evidence="3">
    <location>
        <begin position="1"/>
        <end position="21"/>
    </location>
</feature>
<dbReference type="AlphaFoldDB" id="A0A0U1M8H8"/>
<dbReference type="PROSITE" id="PS00122">
    <property type="entry name" value="CARBOXYLESTERASE_B_1"/>
    <property type="match status" value="1"/>
</dbReference>
<dbReference type="InterPro" id="IPR019819">
    <property type="entry name" value="Carboxylesterase_B_CS"/>
</dbReference>
<feature type="domain" description="Carboxylesterase type B" evidence="4">
    <location>
        <begin position="34"/>
        <end position="330"/>
    </location>
</feature>
<dbReference type="PROSITE" id="PS00941">
    <property type="entry name" value="CARBOXYLESTERASE_B_2"/>
    <property type="match status" value="1"/>
</dbReference>
<evidence type="ECO:0000313" key="6">
    <source>
        <dbReference type="Proteomes" id="UP000054383"/>
    </source>
</evidence>
<evidence type="ECO:0000256" key="3">
    <source>
        <dbReference type="RuleBase" id="RU361235"/>
    </source>
</evidence>
<dbReference type="InterPro" id="IPR050309">
    <property type="entry name" value="Type-B_Carboxylest/Lipase"/>
</dbReference>
<proteinExistence type="inferred from homology"/>
<evidence type="ECO:0000259" key="4">
    <source>
        <dbReference type="Pfam" id="PF00135"/>
    </source>
</evidence>
<name>A0A0U1M8H8_TALIS</name>
<dbReference type="InterPro" id="IPR029058">
    <property type="entry name" value="AB_hydrolase_fold"/>
</dbReference>
<dbReference type="GO" id="GO:0016787">
    <property type="term" value="F:hydrolase activity"/>
    <property type="evidence" value="ECO:0007669"/>
    <property type="project" value="UniProtKB-KW"/>
</dbReference>
<dbReference type="SUPFAM" id="SSF53474">
    <property type="entry name" value="alpha/beta-Hydrolases"/>
    <property type="match status" value="1"/>
</dbReference>
<dbReference type="Proteomes" id="UP000054383">
    <property type="component" value="Unassembled WGS sequence"/>
</dbReference>
<dbReference type="Gene3D" id="3.40.50.1820">
    <property type="entry name" value="alpha/beta hydrolase"/>
    <property type="match status" value="1"/>
</dbReference>
<feature type="chain" id="PRO_5006521527" description="Carboxylic ester hydrolase" evidence="3">
    <location>
        <begin position="22"/>
        <end position="377"/>
    </location>
</feature>
<evidence type="ECO:0000256" key="1">
    <source>
        <dbReference type="ARBA" id="ARBA00005964"/>
    </source>
</evidence>
<keyword evidence="3" id="KW-0732">Signal</keyword>
<keyword evidence="6" id="KW-1185">Reference proteome</keyword>
<reference evidence="5 6" key="1">
    <citation type="submission" date="2015-04" db="EMBL/GenBank/DDBJ databases">
        <authorList>
            <person name="Syromyatnikov M.Y."/>
            <person name="Popov V.N."/>
        </authorList>
    </citation>
    <scope>NUCLEOTIDE SEQUENCE [LARGE SCALE GENOMIC DNA]</scope>
    <source>
        <strain evidence="5">WF-38-12</strain>
    </source>
</reference>
<dbReference type="EMBL" id="CVMT01000009">
    <property type="protein sequence ID" value="CRG91260.1"/>
    <property type="molecule type" value="Genomic_DNA"/>
</dbReference>
<dbReference type="STRING" id="28573.A0A0U1M8H8"/>
<dbReference type="PANTHER" id="PTHR11559">
    <property type="entry name" value="CARBOXYLESTERASE"/>
    <property type="match status" value="1"/>
</dbReference>
<keyword evidence="2 3" id="KW-0378">Hydrolase</keyword>
<dbReference type="OrthoDB" id="408631at2759"/>
<comment type="similarity">
    <text evidence="1 3">Belongs to the type-B carboxylesterase/lipase family.</text>
</comment>
<evidence type="ECO:0000313" key="5">
    <source>
        <dbReference type="EMBL" id="CRG91260.1"/>
    </source>
</evidence>
<dbReference type="OMA" id="IMNYRVN"/>
<accession>A0A0U1M8H8</accession>
<dbReference type="InterPro" id="IPR019826">
    <property type="entry name" value="Carboxylesterase_B_AS"/>
</dbReference>
<dbReference type="EC" id="3.1.1.-" evidence="3"/>
<organism evidence="5 6">
    <name type="scientific">Talaromyces islandicus</name>
    <name type="common">Penicillium islandicum</name>
    <dbReference type="NCBI Taxonomy" id="28573"/>
    <lineage>
        <taxon>Eukaryota</taxon>
        <taxon>Fungi</taxon>
        <taxon>Dikarya</taxon>
        <taxon>Ascomycota</taxon>
        <taxon>Pezizomycotina</taxon>
        <taxon>Eurotiomycetes</taxon>
        <taxon>Eurotiomycetidae</taxon>
        <taxon>Eurotiales</taxon>
        <taxon>Trichocomaceae</taxon>
        <taxon>Talaromyces</taxon>
        <taxon>Talaromyces sect. Islandici</taxon>
    </lineage>
</organism>
<dbReference type="InterPro" id="IPR002018">
    <property type="entry name" value="CarbesteraseB"/>
</dbReference>
<gene>
    <name evidence="5" type="ORF">PISL3812_08308</name>
</gene>
<evidence type="ECO:0000256" key="2">
    <source>
        <dbReference type="ARBA" id="ARBA00022801"/>
    </source>
</evidence>
<dbReference type="Pfam" id="PF00135">
    <property type="entry name" value="COesterase"/>
    <property type="match status" value="1"/>
</dbReference>